<evidence type="ECO:0000313" key="8">
    <source>
        <dbReference type="Proteomes" id="UP000077339"/>
    </source>
</evidence>
<dbReference type="AlphaFoldDB" id="A0A176K3M1"/>
<evidence type="ECO:0000313" key="7">
    <source>
        <dbReference type="EMBL" id="OAA31915.1"/>
    </source>
</evidence>
<dbReference type="InterPro" id="IPR004358">
    <property type="entry name" value="Sig_transdc_His_kin-like_C"/>
</dbReference>
<reference evidence="7 8" key="1">
    <citation type="submission" date="2014-02" db="EMBL/GenBank/DDBJ databases">
        <title>Kosmotoga genome sequencing.</title>
        <authorList>
            <person name="Pollo S.M."/>
            <person name="Charchuk R."/>
            <person name="Nesbo C.L."/>
        </authorList>
    </citation>
    <scope>NUCLEOTIDE SEQUENCE [LARGE SCALE GENOMIC DNA]</scope>
    <source>
        <strain evidence="7 8">S304</strain>
    </source>
</reference>
<evidence type="ECO:0000256" key="1">
    <source>
        <dbReference type="ARBA" id="ARBA00000085"/>
    </source>
</evidence>
<dbReference type="Gene3D" id="3.30.565.10">
    <property type="entry name" value="Histidine kinase-like ATPase, C-terminal domain"/>
    <property type="match status" value="1"/>
</dbReference>
<accession>A0A176K3M1</accession>
<dbReference type="PRINTS" id="PR00344">
    <property type="entry name" value="BCTRLSENSOR"/>
</dbReference>
<protein>
    <recommendedName>
        <fullName evidence="2">histidine kinase</fullName>
        <ecNumber evidence="2">2.7.13.3</ecNumber>
    </recommendedName>
</protein>
<organism evidence="7 8">
    <name type="scientific">Kosmotoga arenicorallina S304</name>
    <dbReference type="NCBI Taxonomy" id="1453497"/>
    <lineage>
        <taxon>Bacteria</taxon>
        <taxon>Thermotogati</taxon>
        <taxon>Thermotogota</taxon>
        <taxon>Thermotogae</taxon>
        <taxon>Kosmotogales</taxon>
        <taxon>Kosmotogaceae</taxon>
        <taxon>Kosmotoga</taxon>
    </lineage>
</organism>
<dbReference type="EMBL" id="JFHK01000002">
    <property type="protein sequence ID" value="OAA31915.1"/>
    <property type="molecule type" value="Genomic_DNA"/>
</dbReference>
<dbReference type="InterPro" id="IPR005467">
    <property type="entry name" value="His_kinase_dom"/>
</dbReference>
<keyword evidence="3" id="KW-0808">Transferase</keyword>
<dbReference type="InterPro" id="IPR003594">
    <property type="entry name" value="HATPase_dom"/>
</dbReference>
<comment type="caution">
    <text evidence="7">The sequence shown here is derived from an EMBL/GenBank/DDBJ whole genome shotgun (WGS) entry which is preliminary data.</text>
</comment>
<dbReference type="OrthoDB" id="9797586at2"/>
<dbReference type="SMART" id="SM00387">
    <property type="entry name" value="HATPase_c"/>
    <property type="match status" value="1"/>
</dbReference>
<dbReference type="EC" id="2.7.13.3" evidence="2"/>
<dbReference type="GO" id="GO:0000160">
    <property type="term" value="P:phosphorelay signal transduction system"/>
    <property type="evidence" value="ECO:0007669"/>
    <property type="project" value="UniProtKB-KW"/>
</dbReference>
<keyword evidence="5" id="KW-0902">Two-component regulatory system</keyword>
<dbReference type="GO" id="GO:0004673">
    <property type="term" value="F:protein histidine kinase activity"/>
    <property type="evidence" value="ECO:0007669"/>
    <property type="project" value="UniProtKB-EC"/>
</dbReference>
<dbReference type="PANTHER" id="PTHR43711:SF1">
    <property type="entry name" value="HISTIDINE KINASE 1"/>
    <property type="match status" value="1"/>
</dbReference>
<keyword evidence="8" id="KW-1185">Reference proteome</keyword>
<dbReference type="SUPFAM" id="SSF55874">
    <property type="entry name" value="ATPase domain of HSP90 chaperone/DNA topoisomerase II/histidine kinase"/>
    <property type="match status" value="1"/>
</dbReference>
<dbReference type="STRING" id="1453497.AT15_03565"/>
<dbReference type="RefSeq" id="WP_068345615.1">
    <property type="nucleotide sequence ID" value="NZ_JFHK01000002.1"/>
</dbReference>
<dbReference type="PROSITE" id="PS50109">
    <property type="entry name" value="HIS_KIN"/>
    <property type="match status" value="1"/>
</dbReference>
<evidence type="ECO:0000259" key="6">
    <source>
        <dbReference type="PROSITE" id="PS50109"/>
    </source>
</evidence>
<proteinExistence type="predicted"/>
<dbReference type="CDD" id="cd00075">
    <property type="entry name" value="HATPase"/>
    <property type="match status" value="1"/>
</dbReference>
<keyword evidence="4 7" id="KW-0418">Kinase</keyword>
<evidence type="ECO:0000256" key="5">
    <source>
        <dbReference type="ARBA" id="ARBA00023012"/>
    </source>
</evidence>
<evidence type="ECO:0000256" key="4">
    <source>
        <dbReference type="ARBA" id="ARBA00022777"/>
    </source>
</evidence>
<dbReference type="Pfam" id="PF02518">
    <property type="entry name" value="HATPase_c"/>
    <property type="match status" value="1"/>
</dbReference>
<feature type="domain" description="Histidine kinase" evidence="6">
    <location>
        <begin position="1"/>
        <end position="108"/>
    </location>
</feature>
<dbReference type="InterPro" id="IPR050736">
    <property type="entry name" value="Sensor_HK_Regulatory"/>
</dbReference>
<sequence>MGLRTISDHILDIYQNAVDSGASKIELHINEESGKRFFFKITDNGKGIDKEKMSEILDPFYTEKEKAKKFGLGLPFLKQAAEATGGNFKLSSMSGQGTEVSATFVLSHIDCQPVGDLAQTLVTVIQMSGDTYWTIRREKDQSGYEFSRSDFIKILGNDFAINAVKIKMVQELISGAEKALL</sequence>
<evidence type="ECO:0000256" key="2">
    <source>
        <dbReference type="ARBA" id="ARBA00012438"/>
    </source>
</evidence>
<evidence type="ECO:0000256" key="3">
    <source>
        <dbReference type="ARBA" id="ARBA00022679"/>
    </source>
</evidence>
<name>A0A176K3M1_9BACT</name>
<dbReference type="InterPro" id="IPR036890">
    <property type="entry name" value="HATPase_C_sf"/>
</dbReference>
<dbReference type="PATRIC" id="fig|1453497.3.peg.704"/>
<dbReference type="PANTHER" id="PTHR43711">
    <property type="entry name" value="TWO-COMPONENT HISTIDINE KINASE"/>
    <property type="match status" value="1"/>
</dbReference>
<comment type="catalytic activity">
    <reaction evidence="1">
        <text>ATP + protein L-histidine = ADP + protein N-phospho-L-histidine.</text>
        <dbReference type="EC" id="2.7.13.3"/>
    </reaction>
</comment>
<gene>
    <name evidence="7" type="ORF">AT15_03565</name>
</gene>
<dbReference type="Proteomes" id="UP000077339">
    <property type="component" value="Unassembled WGS sequence"/>
</dbReference>